<evidence type="ECO:0000313" key="2">
    <source>
        <dbReference type="Proteomes" id="UP001143463"/>
    </source>
</evidence>
<gene>
    <name evidence="1" type="ORF">GCM10017577_10200</name>
</gene>
<dbReference type="EMBL" id="BSFQ01000003">
    <property type="protein sequence ID" value="GLL09880.1"/>
    <property type="molecule type" value="Genomic_DNA"/>
</dbReference>
<reference evidence="1" key="1">
    <citation type="journal article" date="2014" name="Int. J. Syst. Evol. Microbiol.">
        <title>Complete genome sequence of Corynebacterium casei LMG S-19264T (=DSM 44701T), isolated from a smear-ripened cheese.</title>
        <authorList>
            <consortium name="US DOE Joint Genome Institute (JGI-PGF)"/>
            <person name="Walter F."/>
            <person name="Albersmeier A."/>
            <person name="Kalinowski J."/>
            <person name="Ruckert C."/>
        </authorList>
    </citation>
    <scope>NUCLEOTIDE SEQUENCE</scope>
    <source>
        <strain evidence="1">VKM Ac-1069</strain>
    </source>
</reference>
<name>A0A9W6NU24_9PSEU</name>
<protein>
    <submittedName>
        <fullName evidence="1">Uncharacterized protein</fullName>
    </submittedName>
</protein>
<dbReference type="AlphaFoldDB" id="A0A9W6NU24"/>
<proteinExistence type="predicted"/>
<organism evidence="1 2">
    <name type="scientific">Pseudonocardia halophobica</name>
    <dbReference type="NCBI Taxonomy" id="29401"/>
    <lineage>
        <taxon>Bacteria</taxon>
        <taxon>Bacillati</taxon>
        <taxon>Actinomycetota</taxon>
        <taxon>Actinomycetes</taxon>
        <taxon>Pseudonocardiales</taxon>
        <taxon>Pseudonocardiaceae</taxon>
        <taxon>Pseudonocardia</taxon>
    </lineage>
</organism>
<accession>A0A9W6NU24</accession>
<sequence>MALAGWTASPYPVDAVSATVSRTVSGRAMSLVLRANELRAATGTSLDGLPRAESRVGPATRVTAVAETTVPALASVVALLVVARLLRSTRTATLCPALVFSRRR</sequence>
<comment type="caution">
    <text evidence="1">The sequence shown here is derived from an EMBL/GenBank/DDBJ whole genome shotgun (WGS) entry which is preliminary data.</text>
</comment>
<evidence type="ECO:0000313" key="1">
    <source>
        <dbReference type="EMBL" id="GLL09880.1"/>
    </source>
</evidence>
<reference evidence="1" key="2">
    <citation type="submission" date="2023-01" db="EMBL/GenBank/DDBJ databases">
        <authorList>
            <person name="Sun Q."/>
            <person name="Evtushenko L."/>
        </authorList>
    </citation>
    <scope>NUCLEOTIDE SEQUENCE</scope>
    <source>
        <strain evidence="1">VKM Ac-1069</strain>
    </source>
</reference>
<dbReference type="Proteomes" id="UP001143463">
    <property type="component" value="Unassembled WGS sequence"/>
</dbReference>
<keyword evidence="2" id="KW-1185">Reference proteome</keyword>